<dbReference type="InterPro" id="IPR009430">
    <property type="entry name" value="GvpL/GvpF"/>
</dbReference>
<name>A0ABU2MIJ6_9ACTN</name>
<proteinExistence type="predicted"/>
<feature type="region of interest" description="Disordered" evidence="1">
    <location>
        <begin position="69"/>
        <end position="99"/>
    </location>
</feature>
<reference evidence="3" key="1">
    <citation type="submission" date="2023-07" db="EMBL/GenBank/DDBJ databases">
        <title>30 novel species of actinomycetes from the DSMZ collection.</title>
        <authorList>
            <person name="Nouioui I."/>
        </authorList>
    </citation>
    <scope>NUCLEOTIDE SEQUENCE [LARGE SCALE GENOMIC DNA]</scope>
    <source>
        <strain evidence="3">DSM 44938</strain>
    </source>
</reference>
<feature type="compositionally biased region" description="Basic and acidic residues" evidence="1">
    <location>
        <begin position="31"/>
        <end position="50"/>
    </location>
</feature>
<dbReference type="EMBL" id="JAVREL010000001">
    <property type="protein sequence ID" value="MDT0341417.1"/>
    <property type="molecule type" value="Genomic_DNA"/>
</dbReference>
<protein>
    <submittedName>
        <fullName evidence="2">GvpL/GvpF family gas vesicle protein</fullName>
    </submittedName>
</protein>
<feature type="compositionally biased region" description="Polar residues" evidence="1">
    <location>
        <begin position="87"/>
        <end position="99"/>
    </location>
</feature>
<dbReference type="Proteomes" id="UP001183246">
    <property type="component" value="Unassembled WGS sequence"/>
</dbReference>
<dbReference type="Pfam" id="PF06386">
    <property type="entry name" value="GvpL_GvpF"/>
    <property type="match status" value="1"/>
</dbReference>
<evidence type="ECO:0000256" key="1">
    <source>
        <dbReference type="SAM" id="MobiDB-lite"/>
    </source>
</evidence>
<sequence>MGRQGVRRRPGARRGAAARPRPGSPRSGRAYLDRVRARQRSREARQEDIRRAAEHVDAALRALATEARRLRPHGPALTGDQGPQVLNAATWSTTTGRPN</sequence>
<feature type="compositionally biased region" description="Basic residues" evidence="1">
    <location>
        <begin position="1"/>
        <end position="12"/>
    </location>
</feature>
<keyword evidence="3" id="KW-1185">Reference proteome</keyword>
<feature type="region of interest" description="Disordered" evidence="1">
    <location>
        <begin position="1"/>
        <end position="50"/>
    </location>
</feature>
<comment type="caution">
    <text evidence="2">The sequence shown here is derived from an EMBL/GenBank/DDBJ whole genome shotgun (WGS) entry which is preliminary data.</text>
</comment>
<evidence type="ECO:0000313" key="2">
    <source>
        <dbReference type="EMBL" id="MDT0341417.1"/>
    </source>
</evidence>
<evidence type="ECO:0000313" key="3">
    <source>
        <dbReference type="Proteomes" id="UP001183246"/>
    </source>
</evidence>
<accession>A0ABU2MIJ6</accession>
<gene>
    <name evidence="2" type="ORF">RM590_01930</name>
</gene>
<organism evidence="2 3">
    <name type="scientific">Streptomyces litchfieldiae</name>
    <dbReference type="NCBI Taxonomy" id="3075543"/>
    <lineage>
        <taxon>Bacteria</taxon>
        <taxon>Bacillati</taxon>
        <taxon>Actinomycetota</taxon>
        <taxon>Actinomycetes</taxon>
        <taxon>Kitasatosporales</taxon>
        <taxon>Streptomycetaceae</taxon>
        <taxon>Streptomyces</taxon>
    </lineage>
</organism>
<feature type="compositionally biased region" description="Low complexity" evidence="1">
    <location>
        <begin position="13"/>
        <end position="30"/>
    </location>
</feature>